<accession>A0A2M9H201</accession>
<dbReference type="AlphaFoldDB" id="A0A2M9H201"/>
<sequence>MNQAGNMALRAPQDWIAAASQAGAAIARSMAARPAAPQAGRQEGARGQQPKGQDMTREESDQVEALIMEWYHWSRGYRPQLGVGRVSAFARGMTSDEAYDDEDVDARLAATRGEQTELCIDELPWQQRSAIGVHAGNKAAGARVFSNPRLTPAQQHAAYQEAKAALLPALRRRALVTAPQVRHADRAKPCDARGASA</sequence>
<name>A0A2M9H201_9BURK</name>
<evidence type="ECO:0000313" key="2">
    <source>
        <dbReference type="EMBL" id="CAB3898197.1"/>
    </source>
</evidence>
<feature type="region of interest" description="Disordered" evidence="1">
    <location>
        <begin position="26"/>
        <end position="59"/>
    </location>
</feature>
<dbReference type="RefSeq" id="WP_100507700.1">
    <property type="nucleotide sequence ID" value="NZ_CADILE010000013.1"/>
</dbReference>
<proteinExistence type="predicted"/>
<feature type="compositionally biased region" description="Low complexity" evidence="1">
    <location>
        <begin position="26"/>
        <end position="50"/>
    </location>
</feature>
<dbReference type="Proteomes" id="UP000494122">
    <property type="component" value="Unassembled WGS sequence"/>
</dbReference>
<evidence type="ECO:0000313" key="3">
    <source>
        <dbReference type="Proteomes" id="UP000494122"/>
    </source>
</evidence>
<gene>
    <name evidence="2" type="ORF">LMG3328_04152</name>
</gene>
<evidence type="ECO:0000256" key="1">
    <source>
        <dbReference type="SAM" id="MobiDB-lite"/>
    </source>
</evidence>
<reference evidence="2 3" key="1">
    <citation type="submission" date="2020-04" db="EMBL/GenBank/DDBJ databases">
        <authorList>
            <person name="De Canck E."/>
        </authorList>
    </citation>
    <scope>NUCLEOTIDE SEQUENCE [LARGE SCALE GENOMIC DNA]</scope>
    <source>
        <strain evidence="2 3">LMG 3328</strain>
    </source>
</reference>
<protein>
    <submittedName>
        <fullName evidence="2">Uncharacterized protein</fullName>
    </submittedName>
</protein>
<organism evidence="2 3">
    <name type="scientific">Achromobacter ruhlandii</name>
    <dbReference type="NCBI Taxonomy" id="72557"/>
    <lineage>
        <taxon>Bacteria</taxon>
        <taxon>Pseudomonadati</taxon>
        <taxon>Pseudomonadota</taxon>
        <taxon>Betaproteobacteria</taxon>
        <taxon>Burkholderiales</taxon>
        <taxon>Alcaligenaceae</taxon>
        <taxon>Achromobacter</taxon>
    </lineage>
</organism>
<dbReference type="EMBL" id="CADILE010000013">
    <property type="protein sequence ID" value="CAB3898197.1"/>
    <property type="molecule type" value="Genomic_DNA"/>
</dbReference>